<dbReference type="AlphaFoldDB" id="A0A9Q3DA71"/>
<dbReference type="Proteomes" id="UP000765509">
    <property type="component" value="Unassembled WGS sequence"/>
</dbReference>
<protein>
    <submittedName>
        <fullName evidence="1">Uncharacterized protein</fullName>
    </submittedName>
</protein>
<proteinExistence type="predicted"/>
<accession>A0A9Q3DA71</accession>
<reference evidence="1" key="1">
    <citation type="submission" date="2021-03" db="EMBL/GenBank/DDBJ databases">
        <title>Draft genome sequence of rust myrtle Austropuccinia psidii MF-1, a brazilian biotype.</title>
        <authorList>
            <person name="Quecine M.C."/>
            <person name="Pachon D.M.R."/>
            <person name="Bonatelli M.L."/>
            <person name="Correr F.H."/>
            <person name="Franceschini L.M."/>
            <person name="Leite T.F."/>
            <person name="Margarido G.R.A."/>
            <person name="Almeida C.A."/>
            <person name="Ferrarezi J.A."/>
            <person name="Labate C.A."/>
        </authorList>
    </citation>
    <scope>NUCLEOTIDE SEQUENCE</scope>
    <source>
        <strain evidence="1">MF-1</strain>
    </source>
</reference>
<sequence>MNLIHVQDSKMQKTKPARGKGYTAGSSCITNIVINNKEVKIHLKPGALCTCVGKDYLDKIYTNWHDRLMPIEGIKFSNASKNMLPLGIFEEAVIFPHPTGSMRLKV</sequence>
<comment type="caution">
    <text evidence="1">The sequence shown here is derived from an EMBL/GenBank/DDBJ whole genome shotgun (WGS) entry which is preliminary data.</text>
</comment>
<keyword evidence="2" id="KW-1185">Reference proteome</keyword>
<dbReference type="OrthoDB" id="3250101at2759"/>
<organism evidence="1 2">
    <name type="scientific">Austropuccinia psidii MF-1</name>
    <dbReference type="NCBI Taxonomy" id="1389203"/>
    <lineage>
        <taxon>Eukaryota</taxon>
        <taxon>Fungi</taxon>
        <taxon>Dikarya</taxon>
        <taxon>Basidiomycota</taxon>
        <taxon>Pucciniomycotina</taxon>
        <taxon>Pucciniomycetes</taxon>
        <taxon>Pucciniales</taxon>
        <taxon>Sphaerophragmiaceae</taxon>
        <taxon>Austropuccinia</taxon>
    </lineage>
</organism>
<evidence type="ECO:0000313" key="1">
    <source>
        <dbReference type="EMBL" id="MBW0500041.1"/>
    </source>
</evidence>
<name>A0A9Q3DA71_9BASI</name>
<gene>
    <name evidence="1" type="ORF">O181_039756</name>
</gene>
<evidence type="ECO:0000313" key="2">
    <source>
        <dbReference type="Proteomes" id="UP000765509"/>
    </source>
</evidence>
<dbReference type="EMBL" id="AVOT02015599">
    <property type="protein sequence ID" value="MBW0500041.1"/>
    <property type="molecule type" value="Genomic_DNA"/>
</dbReference>